<evidence type="ECO:0000313" key="3">
    <source>
        <dbReference type="Proteomes" id="UP000276133"/>
    </source>
</evidence>
<proteinExistence type="predicted"/>
<evidence type="ECO:0000313" key="2">
    <source>
        <dbReference type="EMBL" id="RNA21487.1"/>
    </source>
</evidence>
<dbReference type="AlphaFoldDB" id="A0A3M7RD77"/>
<keyword evidence="3" id="KW-1185">Reference proteome</keyword>
<organism evidence="2 3">
    <name type="scientific">Brachionus plicatilis</name>
    <name type="common">Marine rotifer</name>
    <name type="synonym">Brachionus muelleri</name>
    <dbReference type="NCBI Taxonomy" id="10195"/>
    <lineage>
        <taxon>Eukaryota</taxon>
        <taxon>Metazoa</taxon>
        <taxon>Spiralia</taxon>
        <taxon>Gnathifera</taxon>
        <taxon>Rotifera</taxon>
        <taxon>Eurotatoria</taxon>
        <taxon>Monogononta</taxon>
        <taxon>Pseudotrocha</taxon>
        <taxon>Ploima</taxon>
        <taxon>Brachionidae</taxon>
        <taxon>Brachionus</taxon>
    </lineage>
</organism>
<feature type="region of interest" description="Disordered" evidence="1">
    <location>
        <begin position="21"/>
        <end position="48"/>
    </location>
</feature>
<dbReference type="Proteomes" id="UP000276133">
    <property type="component" value="Unassembled WGS sequence"/>
</dbReference>
<feature type="region of interest" description="Disordered" evidence="1">
    <location>
        <begin position="62"/>
        <end position="87"/>
    </location>
</feature>
<evidence type="ECO:0000256" key="1">
    <source>
        <dbReference type="SAM" id="MobiDB-lite"/>
    </source>
</evidence>
<feature type="non-terminal residue" evidence="2">
    <location>
        <position position="256"/>
    </location>
</feature>
<comment type="caution">
    <text evidence="2">The sequence shown here is derived from an EMBL/GenBank/DDBJ whole genome shotgun (WGS) entry which is preliminary data.</text>
</comment>
<name>A0A3M7RD77_BRAPC</name>
<feature type="compositionally biased region" description="Polar residues" evidence="1">
    <location>
        <begin position="26"/>
        <end position="36"/>
    </location>
</feature>
<reference evidence="2 3" key="1">
    <citation type="journal article" date="2018" name="Sci. Rep.">
        <title>Genomic signatures of local adaptation to the degree of environmental predictability in rotifers.</title>
        <authorList>
            <person name="Franch-Gras L."/>
            <person name="Hahn C."/>
            <person name="Garcia-Roger E.M."/>
            <person name="Carmona M.J."/>
            <person name="Serra M."/>
            <person name="Gomez A."/>
        </authorList>
    </citation>
    <scope>NUCLEOTIDE SEQUENCE [LARGE SCALE GENOMIC DNA]</scope>
    <source>
        <strain evidence="2">HYR1</strain>
    </source>
</reference>
<dbReference type="EMBL" id="REGN01003655">
    <property type="protein sequence ID" value="RNA21487.1"/>
    <property type="molecule type" value="Genomic_DNA"/>
</dbReference>
<sequence length="256" mass="29884">MEDNLSLDEIRQRRLNRLLIQQTTQPQANETSQSEITEVETKDKTDEVLPMDIGDSLRSDKMEIDETPQISKRKTSTEIPTSEKSENTQSIKILNELEIIEAIFQVKIQPEKLTKSENSIFTIQIDPIFLNYQVYYKDLIQEILFNVITNIDQEYLNKVLSDRSLTFILDSYKRMNIQFTTQSIALKYLIDSFNLVFKSSKSAQQPNKDLLENIYKECRYQILRNIILVLNGCYQKNSFTLTESQLVPLLMANYIS</sequence>
<protein>
    <submittedName>
        <fullName evidence="2">Uncharacterized protein</fullName>
    </submittedName>
</protein>
<accession>A0A3M7RD77</accession>
<gene>
    <name evidence="2" type="ORF">BpHYR1_029190</name>
</gene>